<feature type="transmembrane region" description="Helical" evidence="6">
    <location>
        <begin position="209"/>
        <end position="227"/>
    </location>
</feature>
<organism evidence="7 8">
    <name type="scientific">Cyclotella cryptica</name>
    <dbReference type="NCBI Taxonomy" id="29204"/>
    <lineage>
        <taxon>Eukaryota</taxon>
        <taxon>Sar</taxon>
        <taxon>Stramenopiles</taxon>
        <taxon>Ochrophyta</taxon>
        <taxon>Bacillariophyta</taxon>
        <taxon>Coscinodiscophyceae</taxon>
        <taxon>Thalassiosirophycidae</taxon>
        <taxon>Stephanodiscales</taxon>
        <taxon>Stephanodiscaceae</taxon>
        <taxon>Cyclotella</taxon>
    </lineage>
</organism>
<dbReference type="NCBIfam" id="NF037982">
    <property type="entry name" value="Nramp_1"/>
    <property type="match status" value="1"/>
</dbReference>
<proteinExistence type="predicted"/>
<dbReference type="Proteomes" id="UP001516023">
    <property type="component" value="Unassembled WGS sequence"/>
</dbReference>
<sequence length="540" mass="60132">MGRNIITLAMEHQHVKHDASEPRLDSDKAGHRIVTEATPDEELFSHQEPFETDDFLDEGDSTSKTAWEPSGSCWKDMLYFVGPAYIDPGNYQADIQAGATAGYNLLFCIWWSSMLSIYVVVLCVRLGYHSQETLAQVQAKEYRSRGSNVQRYIAWFLAEFSVIVTDLPEVIGIGIACNLFFGWPYWVGVMASLLTTMTFLMTIHVKMQILEVIIVGFVGIMSIALFVELSFVDPDVDQMIKGWVYGFVELSSDDLFAIAGIIGAVVMPHNLYLHTGSVQTRKVVRRPEVIQKAVWYCSWEPIIPIFVSFFVNMAVVSIAAERVYGSESAETVGLTDFCNYFLTLKGGCILWGVALLAAGQTSAITTTYTGQFIMDGFLNLRLPIRVRAIVTRLVAIMPCVMVSILFPNGLNLMINIVNATLGFLLPFALLPLIKYNCSPEIMGDYASSGIEKKVLYGFGICVWLINAVALSIPGGGYFGEFVNRSMDWSAAKVGWICLELLVQLSYAYWNYTCLFTPLGKNFVENVEEVPLPDGQHVFSN</sequence>
<dbReference type="EMBL" id="JABMIG020000049">
    <property type="protein sequence ID" value="KAL3798079.1"/>
    <property type="molecule type" value="Genomic_DNA"/>
</dbReference>
<keyword evidence="3 6" id="KW-0812">Transmembrane</keyword>
<feature type="transmembrane region" description="Helical" evidence="6">
    <location>
        <begin position="340"/>
        <end position="368"/>
    </location>
</feature>
<dbReference type="AlphaFoldDB" id="A0ABD3QDF2"/>
<keyword evidence="5 6" id="KW-0472">Membrane</keyword>
<accession>A0ABD3QDF2</accession>
<evidence type="ECO:0000256" key="3">
    <source>
        <dbReference type="ARBA" id="ARBA00022692"/>
    </source>
</evidence>
<evidence type="ECO:0000256" key="6">
    <source>
        <dbReference type="SAM" id="Phobius"/>
    </source>
</evidence>
<feature type="transmembrane region" description="Helical" evidence="6">
    <location>
        <begin position="454"/>
        <end position="473"/>
    </location>
</feature>
<evidence type="ECO:0000256" key="2">
    <source>
        <dbReference type="ARBA" id="ARBA00022448"/>
    </source>
</evidence>
<name>A0ABD3QDF2_9STRA</name>
<protein>
    <submittedName>
        <fullName evidence="7">Uncharacterized protein</fullName>
    </submittedName>
</protein>
<evidence type="ECO:0000256" key="1">
    <source>
        <dbReference type="ARBA" id="ARBA00004141"/>
    </source>
</evidence>
<keyword evidence="4 6" id="KW-1133">Transmembrane helix</keyword>
<evidence type="ECO:0000313" key="7">
    <source>
        <dbReference type="EMBL" id="KAL3798079.1"/>
    </source>
</evidence>
<gene>
    <name evidence="7" type="ORF">HJC23_012370</name>
</gene>
<dbReference type="GO" id="GO:0016020">
    <property type="term" value="C:membrane"/>
    <property type="evidence" value="ECO:0007669"/>
    <property type="project" value="UniProtKB-SubCell"/>
</dbReference>
<dbReference type="PANTHER" id="PTHR11706">
    <property type="entry name" value="SOLUTE CARRIER PROTEIN FAMILY 11 MEMBER"/>
    <property type="match status" value="1"/>
</dbReference>
<evidence type="ECO:0000256" key="5">
    <source>
        <dbReference type="ARBA" id="ARBA00023136"/>
    </source>
</evidence>
<evidence type="ECO:0000256" key="4">
    <source>
        <dbReference type="ARBA" id="ARBA00022989"/>
    </source>
</evidence>
<keyword evidence="2" id="KW-0813">Transport</keyword>
<dbReference type="InterPro" id="IPR001046">
    <property type="entry name" value="NRAMP_fam"/>
</dbReference>
<feature type="transmembrane region" description="Helical" evidence="6">
    <location>
        <begin position="412"/>
        <end position="433"/>
    </location>
</feature>
<dbReference type="PANTHER" id="PTHR11706:SF33">
    <property type="entry name" value="NATURAL RESISTANCE-ASSOCIATED MACROPHAGE PROTEIN 2"/>
    <property type="match status" value="1"/>
</dbReference>
<keyword evidence="8" id="KW-1185">Reference proteome</keyword>
<comment type="caution">
    <text evidence="7">The sequence shown here is derived from an EMBL/GenBank/DDBJ whole genome shotgun (WGS) entry which is preliminary data.</text>
</comment>
<feature type="transmembrane region" description="Helical" evidence="6">
    <location>
        <begin position="255"/>
        <end position="273"/>
    </location>
</feature>
<comment type="subcellular location">
    <subcellularLocation>
        <location evidence="1">Membrane</location>
        <topology evidence="1">Multi-pass membrane protein</topology>
    </subcellularLocation>
</comment>
<feature type="transmembrane region" description="Helical" evidence="6">
    <location>
        <begin position="293"/>
        <end position="320"/>
    </location>
</feature>
<dbReference type="Pfam" id="PF01566">
    <property type="entry name" value="Nramp"/>
    <property type="match status" value="1"/>
</dbReference>
<dbReference type="PRINTS" id="PR00447">
    <property type="entry name" value="NATRESASSCMP"/>
</dbReference>
<feature type="transmembrane region" description="Helical" evidence="6">
    <location>
        <begin position="389"/>
        <end position="406"/>
    </location>
</feature>
<reference evidence="7 8" key="1">
    <citation type="journal article" date="2020" name="G3 (Bethesda)">
        <title>Improved Reference Genome for Cyclotella cryptica CCMP332, a Model for Cell Wall Morphogenesis, Salinity Adaptation, and Lipid Production in Diatoms (Bacillariophyta).</title>
        <authorList>
            <person name="Roberts W.R."/>
            <person name="Downey K.M."/>
            <person name="Ruck E.C."/>
            <person name="Traller J.C."/>
            <person name="Alverson A.J."/>
        </authorList>
    </citation>
    <scope>NUCLEOTIDE SEQUENCE [LARGE SCALE GENOMIC DNA]</scope>
    <source>
        <strain evidence="7 8">CCMP332</strain>
    </source>
</reference>
<feature type="transmembrane region" description="Helical" evidence="6">
    <location>
        <begin position="109"/>
        <end position="128"/>
    </location>
</feature>
<evidence type="ECO:0000313" key="8">
    <source>
        <dbReference type="Proteomes" id="UP001516023"/>
    </source>
</evidence>